<dbReference type="Proteomes" id="UP001049176">
    <property type="component" value="Chromosome 4"/>
</dbReference>
<keyword evidence="1" id="KW-0479">Metal-binding</keyword>
<evidence type="ECO:0000256" key="1">
    <source>
        <dbReference type="PROSITE-ProRule" id="PRU00042"/>
    </source>
</evidence>
<dbReference type="GeneID" id="66077109"/>
<name>A0A9P7S3I0_9AGAR</name>
<feature type="region of interest" description="Disordered" evidence="2">
    <location>
        <begin position="113"/>
        <end position="138"/>
    </location>
</feature>
<protein>
    <recommendedName>
        <fullName evidence="3">C2H2-type domain-containing protein</fullName>
    </recommendedName>
</protein>
<feature type="region of interest" description="Disordered" evidence="2">
    <location>
        <begin position="154"/>
        <end position="202"/>
    </location>
</feature>
<organism evidence="4 5">
    <name type="scientific">Marasmius oreades</name>
    <name type="common">fairy-ring Marasmius</name>
    <dbReference type="NCBI Taxonomy" id="181124"/>
    <lineage>
        <taxon>Eukaryota</taxon>
        <taxon>Fungi</taxon>
        <taxon>Dikarya</taxon>
        <taxon>Basidiomycota</taxon>
        <taxon>Agaricomycotina</taxon>
        <taxon>Agaricomycetes</taxon>
        <taxon>Agaricomycetidae</taxon>
        <taxon>Agaricales</taxon>
        <taxon>Marasmiineae</taxon>
        <taxon>Marasmiaceae</taxon>
        <taxon>Marasmius</taxon>
    </lineage>
</organism>
<dbReference type="InterPro" id="IPR036236">
    <property type="entry name" value="Znf_C2H2_sf"/>
</dbReference>
<proteinExistence type="predicted"/>
<dbReference type="SUPFAM" id="SSF57667">
    <property type="entry name" value="beta-beta-alpha zinc fingers"/>
    <property type="match status" value="1"/>
</dbReference>
<keyword evidence="1" id="KW-0863">Zinc-finger</keyword>
<dbReference type="InterPro" id="IPR013087">
    <property type="entry name" value="Znf_C2H2_type"/>
</dbReference>
<evidence type="ECO:0000256" key="2">
    <source>
        <dbReference type="SAM" id="MobiDB-lite"/>
    </source>
</evidence>
<sequence length="302" mass="33990">MPSQDLNQVRLSADESSTEPAHSTHPIMNTRRESDRSHSMRLTSTLHNVHFETSNYDNSGWSTDSSALYHTLPDASHLEESFHSQNYVYTAPLPHEHHLYDYSSAHRLVQETDSFTDTSSQQQWLSNPSHSESSSFVHPNLALPHYTPYNTSQPFPQWTPIPGENPSTINASTSASRTMTEGNQPPSSTPHNIDLSNDHSNSIHSLSSYSRVHVGSPATTRVALSQRRRPAAYFCDVPGCTSKGFTTMHNFQYHQRSHQDSRPFVCPHCSQGFMSQSDLTRHRRRWGKTCPAQGGPSARLNY</sequence>
<evidence type="ECO:0000313" key="5">
    <source>
        <dbReference type="Proteomes" id="UP001049176"/>
    </source>
</evidence>
<feature type="compositionally biased region" description="Polar residues" evidence="2">
    <location>
        <begin position="113"/>
        <end position="137"/>
    </location>
</feature>
<comment type="caution">
    <text evidence="4">The sequence shown here is derived from an EMBL/GenBank/DDBJ whole genome shotgun (WGS) entry which is preliminary data.</text>
</comment>
<accession>A0A9P7S3I0</accession>
<dbReference type="Pfam" id="PF00096">
    <property type="entry name" value="zf-C2H2"/>
    <property type="match status" value="1"/>
</dbReference>
<keyword evidence="5" id="KW-1185">Reference proteome</keyword>
<dbReference type="SMART" id="SM00355">
    <property type="entry name" value="ZnF_C2H2"/>
    <property type="match status" value="2"/>
</dbReference>
<feature type="compositionally biased region" description="Polar residues" evidence="2">
    <location>
        <begin position="165"/>
        <end position="191"/>
    </location>
</feature>
<feature type="domain" description="C2H2-type" evidence="3">
    <location>
        <begin position="264"/>
        <end position="284"/>
    </location>
</feature>
<dbReference type="EMBL" id="CM032184">
    <property type="protein sequence ID" value="KAG7094435.1"/>
    <property type="molecule type" value="Genomic_DNA"/>
</dbReference>
<dbReference type="Gene3D" id="3.30.160.60">
    <property type="entry name" value="Classic Zinc Finger"/>
    <property type="match status" value="1"/>
</dbReference>
<keyword evidence="1" id="KW-0862">Zinc</keyword>
<feature type="compositionally biased region" description="Polar residues" evidence="2">
    <location>
        <begin position="1"/>
        <end position="21"/>
    </location>
</feature>
<reference evidence="4" key="1">
    <citation type="journal article" date="2021" name="Genome Biol. Evol.">
        <title>The assembled and annotated genome of the fairy-ring fungus Marasmius oreades.</title>
        <authorList>
            <person name="Hiltunen M."/>
            <person name="Ament-Velasquez S.L."/>
            <person name="Johannesson H."/>
        </authorList>
    </citation>
    <scope>NUCLEOTIDE SEQUENCE</scope>
    <source>
        <strain evidence="4">03SP1</strain>
    </source>
</reference>
<dbReference type="GO" id="GO:0008270">
    <property type="term" value="F:zinc ion binding"/>
    <property type="evidence" value="ECO:0007669"/>
    <property type="project" value="UniProtKB-KW"/>
</dbReference>
<feature type="domain" description="C2H2-type" evidence="3">
    <location>
        <begin position="233"/>
        <end position="263"/>
    </location>
</feature>
<dbReference type="AlphaFoldDB" id="A0A9P7S3I0"/>
<dbReference type="PROSITE" id="PS50157">
    <property type="entry name" value="ZINC_FINGER_C2H2_2"/>
    <property type="match status" value="2"/>
</dbReference>
<gene>
    <name evidence="4" type="ORF">E1B28_008033</name>
</gene>
<evidence type="ECO:0000313" key="4">
    <source>
        <dbReference type="EMBL" id="KAG7094435.1"/>
    </source>
</evidence>
<dbReference type="RefSeq" id="XP_043010905.1">
    <property type="nucleotide sequence ID" value="XM_043152818.1"/>
</dbReference>
<evidence type="ECO:0000259" key="3">
    <source>
        <dbReference type="PROSITE" id="PS50157"/>
    </source>
</evidence>
<feature type="region of interest" description="Disordered" evidence="2">
    <location>
        <begin position="1"/>
        <end position="37"/>
    </location>
</feature>
<dbReference type="OrthoDB" id="3437960at2759"/>